<feature type="region of interest" description="Disordered" evidence="1">
    <location>
        <begin position="867"/>
        <end position="1101"/>
    </location>
</feature>
<dbReference type="InterPro" id="IPR051162">
    <property type="entry name" value="T4SS_component"/>
</dbReference>
<reference evidence="4" key="1">
    <citation type="submission" date="2020-10" db="EMBL/GenBank/DDBJ databases">
        <title>Taxonomic study of unclassified bacteria belonging to the class Ktedonobacteria.</title>
        <authorList>
            <person name="Yabe S."/>
            <person name="Wang C.M."/>
            <person name="Zheng Y."/>
            <person name="Sakai Y."/>
            <person name="Cavaletti L."/>
            <person name="Monciardini P."/>
            <person name="Donadio S."/>
        </authorList>
    </citation>
    <scope>NUCLEOTIDE SEQUENCE</scope>
    <source>
        <strain evidence="4">SOSP1-1</strain>
    </source>
</reference>
<organism evidence="4 5">
    <name type="scientific">Ktedonospora formicarum</name>
    <dbReference type="NCBI Taxonomy" id="2778364"/>
    <lineage>
        <taxon>Bacteria</taxon>
        <taxon>Bacillati</taxon>
        <taxon>Chloroflexota</taxon>
        <taxon>Ktedonobacteria</taxon>
        <taxon>Ktedonobacterales</taxon>
        <taxon>Ktedonobacteraceae</taxon>
        <taxon>Ktedonospora</taxon>
    </lineage>
</organism>
<feature type="domain" description="Helicase HerA central" evidence="3">
    <location>
        <begin position="451"/>
        <end position="519"/>
    </location>
</feature>
<dbReference type="AlphaFoldDB" id="A0A8J3HZH7"/>
<dbReference type="PANTHER" id="PTHR30121">
    <property type="entry name" value="UNCHARACTERIZED PROTEIN YJGR-RELATED"/>
    <property type="match status" value="1"/>
</dbReference>
<gene>
    <name evidence="4" type="ORF">KSX_09470</name>
</gene>
<dbReference type="InterPro" id="IPR002789">
    <property type="entry name" value="HerA_central"/>
</dbReference>
<dbReference type="Pfam" id="PF01935">
    <property type="entry name" value="DUF87"/>
    <property type="match status" value="1"/>
</dbReference>
<dbReference type="Gene3D" id="3.40.50.300">
    <property type="entry name" value="P-loop containing nucleotide triphosphate hydrolases"/>
    <property type="match status" value="2"/>
</dbReference>
<comment type="caution">
    <text evidence="4">The sequence shown here is derived from an EMBL/GenBank/DDBJ whole genome shotgun (WGS) entry which is preliminary data.</text>
</comment>
<evidence type="ECO:0000256" key="2">
    <source>
        <dbReference type="SAM" id="Phobius"/>
    </source>
</evidence>
<keyword evidence="2" id="KW-0472">Membrane</keyword>
<keyword evidence="5" id="KW-1185">Reference proteome</keyword>
<feature type="compositionally biased region" description="Basic residues" evidence="1">
    <location>
        <begin position="1063"/>
        <end position="1079"/>
    </location>
</feature>
<dbReference type="Proteomes" id="UP000612362">
    <property type="component" value="Unassembled WGS sequence"/>
</dbReference>
<keyword evidence="2" id="KW-0812">Transmembrane</keyword>
<dbReference type="InterPro" id="IPR027417">
    <property type="entry name" value="P-loop_NTPase"/>
</dbReference>
<dbReference type="EMBL" id="BNJF01000001">
    <property type="protein sequence ID" value="GHO42784.1"/>
    <property type="molecule type" value="Genomic_DNA"/>
</dbReference>
<feature type="transmembrane region" description="Helical" evidence="2">
    <location>
        <begin position="196"/>
        <end position="215"/>
    </location>
</feature>
<evidence type="ECO:0000313" key="5">
    <source>
        <dbReference type="Proteomes" id="UP000612362"/>
    </source>
</evidence>
<sequence>MQYQKGATSFALQIIPPAQVEQDQEIMLEAAMQSLVLDKKHPVALELTGTPERRSFIVRATTQAALDHVEAILRSQYPQIDVRPLREHEDPFRFEAHETVSAIELVAGGDPFLPLRTWQGEKGRQDNLTIDPLLGLLSALSKLPEHTRAIAQIGLAPAETTWSRKGLRKAVERATEPDKRDAMLDMAMFRMNRTSAISTPIIIAGAIIVCLFVLLRQFIPDWLLSAIGGAITNHPMHLTPQQTFLMFVYFAGLVLAGVALFFILEFIRGIVKPQQTYDSNLVAQKVSRMAYHSRVRLFVIGPKSLDYVANTPQTHQSMAQYEGLPQDIQLAEVRREVLLRMIAAYRQFNQSNGAYFIPRHLSDGKARRLVSREQLWGHGWYQGIAHSKHLLTVDTVASLWHLPNASALPEIALVEHRRARTMLIPPDLAQQSAGLPIVGYSEHGGYRLPFGLAPQFFTQHTLISGKSGEGKSTFMEHVARRAMEAGGLILIDPHGDLCDHVLHLVPPHRMDDVVYIDLSDPEASVGINILDVTLGRARDKAISDLLKTLAHIWTMSWGPRMENAFEMSLRTLFEANKVLVAQDPQDGPGKQYTLLDVMPLLTNENFCHAILQQIEDDYLHRWWREYYEPMTLMQQRDVINPVLTKVAKFESVTARRIIGQGASTLDFTQMVSERKIILFKLAKGVVGNDIAAIVGATMLGLFQITLEEQGTKAEQDRVRYPIILDEFQVLAGMDYGALAELRKYGATFYLATQSLEYLQKLDPVLLPTVLANVKQLITFYMSARDSETLAKELGVEEEDLLNLDMHTCYVKLSAINKRQPTFSLHVIPLKSGDPTQAESVRTRSRVRYARPVSEVDTMLRDAMLRGIRMGPAPTPPANKKRKAPTPPRPAQASKSTRPTTPQVERVTEKPSGRVTEKPSERVTEKPSERVVETPSEQPVERVIEQPSEQSVERPSERVIERPSEKQEESIIYLPAASAQPTPQYEPPKEAPREQPASPVETPEEIIILRPATTPRYDAVPVYGSSSEDPVIVLPPAVTITEEVEDTPTPEEVEIPEDGEASAPRKRRNRGRRGSKRANKKKNDAQGEAANETESESANTLE</sequence>
<dbReference type="PANTHER" id="PTHR30121:SF6">
    <property type="entry name" value="SLR6007 PROTEIN"/>
    <property type="match status" value="1"/>
</dbReference>
<evidence type="ECO:0000313" key="4">
    <source>
        <dbReference type="EMBL" id="GHO42784.1"/>
    </source>
</evidence>
<evidence type="ECO:0000256" key="1">
    <source>
        <dbReference type="SAM" id="MobiDB-lite"/>
    </source>
</evidence>
<evidence type="ECO:0000259" key="3">
    <source>
        <dbReference type="Pfam" id="PF01935"/>
    </source>
</evidence>
<feature type="transmembrane region" description="Helical" evidence="2">
    <location>
        <begin position="244"/>
        <end position="264"/>
    </location>
</feature>
<feature type="compositionally biased region" description="Basic and acidic residues" evidence="1">
    <location>
        <begin position="905"/>
        <end position="931"/>
    </location>
</feature>
<protein>
    <recommendedName>
        <fullName evidence="3">Helicase HerA central domain-containing protein</fullName>
    </recommendedName>
</protein>
<feature type="compositionally biased region" description="Basic and acidic residues" evidence="1">
    <location>
        <begin position="950"/>
        <end position="968"/>
    </location>
</feature>
<feature type="compositionally biased region" description="Low complexity" evidence="1">
    <location>
        <begin position="1087"/>
        <end position="1101"/>
    </location>
</feature>
<name>A0A8J3HZH7_9CHLR</name>
<accession>A0A8J3HZH7</accession>
<feature type="compositionally biased region" description="Polar residues" evidence="1">
    <location>
        <begin position="892"/>
        <end position="902"/>
    </location>
</feature>
<keyword evidence="2" id="KW-1133">Transmembrane helix</keyword>
<proteinExistence type="predicted"/>
<feature type="compositionally biased region" description="Acidic residues" evidence="1">
    <location>
        <begin position="1041"/>
        <end position="1059"/>
    </location>
</feature>
<dbReference type="SUPFAM" id="SSF52540">
    <property type="entry name" value="P-loop containing nucleoside triphosphate hydrolases"/>
    <property type="match status" value="1"/>
</dbReference>